<evidence type="ECO:0000313" key="5">
    <source>
        <dbReference type="EMBL" id="KYN20935.1"/>
    </source>
</evidence>
<dbReference type="Proteomes" id="UP000078492">
    <property type="component" value="Unassembled WGS sequence"/>
</dbReference>
<sequence length="280" mass="32187">MACATLKRSLEFDPVHSHGRPSKRRRCMPMSCASPGASASSPRSGPLPQKSSPFGEIASKLTPEKMAANIREEIRRLQRRKQLHFQPQTNSGDSSDMEGPSSPSGPSGSSLTLFSHNTSGKEKPLFTFRQVGLICERMLKEQETQIREEYDKILHLKLSEQYDAFVKFTYDQIQKRFESAAAPSYIKQKSITTFLKNILSYCRFLLCETNFACAEYCVKEKKESVSQLPQYFWEHRTPMVFTPTHVNTEKYILCYIDRLPTIDCEKKRNKLRRNISGFNY</sequence>
<feature type="region of interest" description="Disordered" evidence="4">
    <location>
        <begin position="1"/>
        <end position="66"/>
    </location>
</feature>
<keyword evidence="3" id="KW-0539">Nucleus</keyword>
<dbReference type="GO" id="GO:0005634">
    <property type="term" value="C:nucleus"/>
    <property type="evidence" value="ECO:0007669"/>
    <property type="project" value="UniProtKB-SubCell"/>
</dbReference>
<dbReference type="InterPro" id="IPR024132">
    <property type="entry name" value="Akirin"/>
</dbReference>
<feature type="compositionally biased region" description="Low complexity" evidence="4">
    <location>
        <begin position="91"/>
        <end position="110"/>
    </location>
</feature>
<feature type="compositionally biased region" description="Basic residues" evidence="4">
    <location>
        <begin position="17"/>
        <end position="27"/>
    </location>
</feature>
<dbReference type="GO" id="GO:0045944">
    <property type="term" value="P:positive regulation of transcription by RNA polymerase II"/>
    <property type="evidence" value="ECO:0007669"/>
    <property type="project" value="TreeGrafter"/>
</dbReference>
<feature type="region of interest" description="Disordered" evidence="4">
    <location>
        <begin position="78"/>
        <end position="114"/>
    </location>
</feature>
<proteinExistence type="inferred from homology"/>
<keyword evidence="6" id="KW-1185">Reference proteome</keyword>
<dbReference type="GO" id="GO:0000785">
    <property type="term" value="C:chromatin"/>
    <property type="evidence" value="ECO:0007669"/>
    <property type="project" value="TreeGrafter"/>
</dbReference>
<organism evidence="5 6">
    <name type="scientific">Trachymyrmex cornetzi</name>
    <dbReference type="NCBI Taxonomy" id="471704"/>
    <lineage>
        <taxon>Eukaryota</taxon>
        <taxon>Metazoa</taxon>
        <taxon>Ecdysozoa</taxon>
        <taxon>Arthropoda</taxon>
        <taxon>Hexapoda</taxon>
        <taxon>Insecta</taxon>
        <taxon>Pterygota</taxon>
        <taxon>Neoptera</taxon>
        <taxon>Endopterygota</taxon>
        <taxon>Hymenoptera</taxon>
        <taxon>Apocrita</taxon>
        <taxon>Aculeata</taxon>
        <taxon>Formicoidea</taxon>
        <taxon>Formicidae</taxon>
        <taxon>Myrmicinae</taxon>
        <taxon>Trachymyrmex</taxon>
    </lineage>
</organism>
<evidence type="ECO:0000256" key="4">
    <source>
        <dbReference type="SAM" id="MobiDB-lite"/>
    </source>
</evidence>
<comment type="subcellular location">
    <subcellularLocation>
        <location evidence="1">Nucleus</location>
    </subcellularLocation>
</comment>
<dbReference type="STRING" id="471704.A0A195E6W4"/>
<feature type="compositionally biased region" description="Low complexity" evidence="4">
    <location>
        <begin position="31"/>
        <end position="46"/>
    </location>
</feature>
<evidence type="ECO:0000256" key="3">
    <source>
        <dbReference type="ARBA" id="ARBA00023242"/>
    </source>
</evidence>
<protein>
    <submittedName>
        <fullName evidence="5">Akirin</fullName>
    </submittedName>
</protein>
<name>A0A195E6W4_9HYME</name>
<comment type="similarity">
    <text evidence="2">Belongs to the akirin family.</text>
</comment>
<dbReference type="GO" id="GO:0045089">
    <property type="term" value="P:positive regulation of innate immune response"/>
    <property type="evidence" value="ECO:0007669"/>
    <property type="project" value="TreeGrafter"/>
</dbReference>
<dbReference type="PANTHER" id="PTHR13293">
    <property type="entry name" value="AKIRIN-RELATED"/>
    <property type="match status" value="1"/>
</dbReference>
<accession>A0A195E6W4</accession>
<reference evidence="5 6" key="1">
    <citation type="submission" date="2015-09" db="EMBL/GenBank/DDBJ databases">
        <title>Trachymyrmex cornetzi WGS genome.</title>
        <authorList>
            <person name="Nygaard S."/>
            <person name="Hu H."/>
            <person name="Boomsma J."/>
            <person name="Zhang G."/>
        </authorList>
    </citation>
    <scope>NUCLEOTIDE SEQUENCE [LARGE SCALE GENOMIC DNA]</scope>
    <source>
        <strain evidence="5">Tcor2-1</strain>
        <tissue evidence="5">Whole body</tissue>
    </source>
</reference>
<dbReference type="EMBL" id="KQ979568">
    <property type="protein sequence ID" value="KYN20935.1"/>
    <property type="molecule type" value="Genomic_DNA"/>
</dbReference>
<dbReference type="PANTHER" id="PTHR13293:SF6">
    <property type="entry name" value="AKIRIN-RELATED"/>
    <property type="match status" value="1"/>
</dbReference>
<evidence type="ECO:0000256" key="1">
    <source>
        <dbReference type="ARBA" id="ARBA00004123"/>
    </source>
</evidence>
<gene>
    <name evidence="5" type="ORF">ALC57_06842</name>
</gene>
<dbReference type="CDD" id="cd22240">
    <property type="entry name" value="akirin"/>
    <property type="match status" value="1"/>
</dbReference>
<evidence type="ECO:0000313" key="6">
    <source>
        <dbReference type="Proteomes" id="UP000078492"/>
    </source>
</evidence>
<dbReference type="AlphaFoldDB" id="A0A195E6W4"/>
<evidence type="ECO:0000256" key="2">
    <source>
        <dbReference type="ARBA" id="ARBA00005625"/>
    </source>
</evidence>
<dbReference type="GO" id="GO:0003712">
    <property type="term" value="F:transcription coregulator activity"/>
    <property type="evidence" value="ECO:0007669"/>
    <property type="project" value="TreeGrafter"/>
</dbReference>